<comment type="caution">
    <text evidence="4">The sequence shown here is derived from an EMBL/GenBank/DDBJ whole genome shotgun (WGS) entry which is preliminary data.</text>
</comment>
<dbReference type="Pfam" id="PF09394">
    <property type="entry name" value="Inhibitor_I42"/>
    <property type="match status" value="1"/>
</dbReference>
<keyword evidence="1 4" id="KW-0646">Protease inhibitor</keyword>
<dbReference type="InterPro" id="IPR018990">
    <property type="entry name" value="Prot_inh_I42_chagasin"/>
</dbReference>
<name>A0ABW7RBY4_9ACTN</name>
<protein>
    <submittedName>
        <fullName evidence="4">Protease inhibitor I42 family protein</fullName>
    </submittedName>
</protein>
<dbReference type="RefSeq" id="WP_367433869.1">
    <property type="nucleotide sequence ID" value="NZ_CP108413.1"/>
</dbReference>
<accession>A0ABW7RBY4</accession>
<sequence length="105" mass="11083">MAEYGPADDGTTHTARLGEEIVLSLPENPTTGYRWQLVSAGTPTLRTNGDHYEPGGTGTGAGGTRILRFIAAEPGDATLRLVNRRSWEADGEEAGSFALTLHVAS</sequence>
<evidence type="ECO:0000313" key="5">
    <source>
        <dbReference type="Proteomes" id="UP001610990"/>
    </source>
</evidence>
<dbReference type="SUPFAM" id="SSF141066">
    <property type="entry name" value="ICP-like"/>
    <property type="match status" value="1"/>
</dbReference>
<keyword evidence="5" id="KW-1185">Reference proteome</keyword>
<evidence type="ECO:0000259" key="3">
    <source>
        <dbReference type="Pfam" id="PF09394"/>
    </source>
</evidence>
<evidence type="ECO:0000256" key="1">
    <source>
        <dbReference type="ARBA" id="ARBA00022690"/>
    </source>
</evidence>
<feature type="domain" description="Proteinase inhibitor I42 chagasin" evidence="3">
    <location>
        <begin position="15"/>
        <end position="100"/>
    </location>
</feature>
<dbReference type="PANTHER" id="PTHR36530">
    <property type="entry name" value="INHIBITOR OF CYSTEINE PEPTIDASE"/>
    <property type="match status" value="1"/>
</dbReference>
<evidence type="ECO:0000313" key="4">
    <source>
        <dbReference type="EMBL" id="MFH8584894.1"/>
    </source>
</evidence>
<dbReference type="Gene3D" id="2.60.40.2020">
    <property type="match status" value="1"/>
</dbReference>
<proteinExistence type="predicted"/>
<organism evidence="4 5">
    <name type="scientific">Streptomyces celluloflavus</name>
    <dbReference type="NCBI Taxonomy" id="58344"/>
    <lineage>
        <taxon>Bacteria</taxon>
        <taxon>Bacillati</taxon>
        <taxon>Actinomycetota</taxon>
        <taxon>Actinomycetes</taxon>
        <taxon>Kitasatosporales</taxon>
        <taxon>Streptomycetaceae</taxon>
        <taxon>Streptomyces</taxon>
    </lineage>
</organism>
<dbReference type="Proteomes" id="UP001610990">
    <property type="component" value="Unassembled WGS sequence"/>
</dbReference>
<gene>
    <name evidence="4" type="ORF">ACH4GP_10920</name>
</gene>
<dbReference type="PANTHER" id="PTHR36530:SF1">
    <property type="entry name" value="AMOEBIASIN-1"/>
    <property type="match status" value="1"/>
</dbReference>
<reference evidence="4 5" key="1">
    <citation type="submission" date="2024-10" db="EMBL/GenBank/DDBJ databases">
        <title>The Natural Products Discovery Center: Release of the First 8490 Sequenced Strains for Exploring Actinobacteria Biosynthetic Diversity.</title>
        <authorList>
            <person name="Kalkreuter E."/>
            <person name="Kautsar S.A."/>
            <person name="Yang D."/>
            <person name="Bader C.D."/>
            <person name="Teijaro C.N."/>
            <person name="Fluegel L."/>
            <person name="Davis C.M."/>
            <person name="Simpson J.R."/>
            <person name="Lauterbach L."/>
            <person name="Steele A.D."/>
            <person name="Gui C."/>
            <person name="Meng S."/>
            <person name="Li G."/>
            <person name="Viehrig K."/>
            <person name="Ye F."/>
            <person name="Su P."/>
            <person name="Kiefer A.F."/>
            <person name="Nichols A."/>
            <person name="Cepeda A.J."/>
            <person name="Yan W."/>
            <person name="Fan B."/>
            <person name="Jiang Y."/>
            <person name="Adhikari A."/>
            <person name="Zheng C.-J."/>
            <person name="Schuster L."/>
            <person name="Cowan T.M."/>
            <person name="Smanski M.J."/>
            <person name="Chevrette M.G."/>
            <person name="De Carvalho L.P.S."/>
            <person name="Shen B."/>
        </authorList>
    </citation>
    <scope>NUCLEOTIDE SEQUENCE [LARGE SCALE GENOMIC DNA]</scope>
    <source>
        <strain evidence="4 5">NPDC018013</strain>
    </source>
</reference>
<keyword evidence="2" id="KW-0789">Thiol protease inhibitor</keyword>
<dbReference type="InterPro" id="IPR052781">
    <property type="entry name" value="Cys_protease_inhibitor_I42"/>
</dbReference>
<dbReference type="GO" id="GO:0030414">
    <property type="term" value="F:peptidase inhibitor activity"/>
    <property type="evidence" value="ECO:0007669"/>
    <property type="project" value="UniProtKB-KW"/>
</dbReference>
<dbReference type="EMBL" id="JBIRGH010000005">
    <property type="protein sequence ID" value="MFH8584894.1"/>
    <property type="molecule type" value="Genomic_DNA"/>
</dbReference>
<dbReference type="InterPro" id="IPR036331">
    <property type="entry name" value="Chagasin-like_sf"/>
</dbReference>
<evidence type="ECO:0000256" key="2">
    <source>
        <dbReference type="ARBA" id="ARBA00022704"/>
    </source>
</evidence>